<dbReference type="AlphaFoldDB" id="A0A817B410"/>
<dbReference type="EMBL" id="HG994364">
    <property type="protein sequence ID" value="CAF2320439.1"/>
    <property type="molecule type" value="Genomic_DNA"/>
</dbReference>
<protein>
    <submittedName>
        <fullName evidence="1">(rape) hypothetical protein</fullName>
    </submittedName>
</protein>
<accession>A0A817B410</accession>
<name>A0A817B410_BRANA</name>
<feature type="non-terminal residue" evidence="1">
    <location>
        <position position="1"/>
    </location>
</feature>
<organism evidence="1">
    <name type="scientific">Brassica napus</name>
    <name type="common">Rape</name>
    <dbReference type="NCBI Taxonomy" id="3708"/>
    <lineage>
        <taxon>Eukaryota</taxon>
        <taxon>Viridiplantae</taxon>
        <taxon>Streptophyta</taxon>
        <taxon>Embryophyta</taxon>
        <taxon>Tracheophyta</taxon>
        <taxon>Spermatophyta</taxon>
        <taxon>Magnoliopsida</taxon>
        <taxon>eudicotyledons</taxon>
        <taxon>Gunneridae</taxon>
        <taxon>Pentapetalae</taxon>
        <taxon>rosids</taxon>
        <taxon>malvids</taxon>
        <taxon>Brassicales</taxon>
        <taxon>Brassicaceae</taxon>
        <taxon>Brassiceae</taxon>
        <taxon>Brassica</taxon>
    </lineage>
</organism>
<reference evidence="1" key="1">
    <citation type="submission" date="2021-01" db="EMBL/GenBank/DDBJ databases">
        <authorList>
            <consortium name="Genoscope - CEA"/>
            <person name="William W."/>
        </authorList>
    </citation>
    <scope>NUCLEOTIDE SEQUENCE</scope>
</reference>
<gene>
    <name evidence="1" type="ORF">DARMORV10_A10P08370.1</name>
</gene>
<dbReference type="Proteomes" id="UP001295469">
    <property type="component" value="Chromosome A10"/>
</dbReference>
<evidence type="ECO:0000313" key="1">
    <source>
        <dbReference type="EMBL" id="CAF2320439.1"/>
    </source>
</evidence>
<proteinExistence type="predicted"/>
<sequence length="52" mass="5992">LLSINLKACVLIQKRSLQQTLTRRWLEAVCSLMPLREPTSILTRRPLQGRSC</sequence>